<organism evidence="1 2">
    <name type="scientific">Ricinus communis</name>
    <name type="common">Castor bean</name>
    <dbReference type="NCBI Taxonomy" id="3988"/>
    <lineage>
        <taxon>Eukaryota</taxon>
        <taxon>Viridiplantae</taxon>
        <taxon>Streptophyta</taxon>
        <taxon>Embryophyta</taxon>
        <taxon>Tracheophyta</taxon>
        <taxon>Spermatophyta</taxon>
        <taxon>Magnoliopsida</taxon>
        <taxon>eudicotyledons</taxon>
        <taxon>Gunneridae</taxon>
        <taxon>Pentapetalae</taxon>
        <taxon>rosids</taxon>
        <taxon>fabids</taxon>
        <taxon>Malpighiales</taxon>
        <taxon>Euphorbiaceae</taxon>
        <taxon>Acalyphoideae</taxon>
        <taxon>Acalypheae</taxon>
        <taxon>Ricinus</taxon>
    </lineage>
</organism>
<dbReference type="InParanoid" id="B9T983"/>
<accession>B9T983</accession>
<proteinExistence type="predicted"/>
<evidence type="ECO:0000313" key="1">
    <source>
        <dbReference type="EMBL" id="EEF27585.1"/>
    </source>
</evidence>
<gene>
    <name evidence="1" type="ORF">RCOM_0057010</name>
</gene>
<evidence type="ECO:0000313" key="2">
    <source>
        <dbReference type="Proteomes" id="UP000008311"/>
    </source>
</evidence>
<dbReference type="Proteomes" id="UP000008311">
    <property type="component" value="Unassembled WGS sequence"/>
</dbReference>
<keyword evidence="2" id="KW-1185">Reference proteome</keyword>
<reference evidence="2" key="1">
    <citation type="journal article" date="2010" name="Nat. Biotechnol.">
        <title>Draft genome sequence of the oilseed species Ricinus communis.</title>
        <authorList>
            <person name="Chan A.P."/>
            <person name="Crabtree J."/>
            <person name="Zhao Q."/>
            <person name="Lorenzi H."/>
            <person name="Orvis J."/>
            <person name="Puiu D."/>
            <person name="Melake-Berhan A."/>
            <person name="Jones K.M."/>
            <person name="Redman J."/>
            <person name="Chen G."/>
            <person name="Cahoon E.B."/>
            <person name="Gedil M."/>
            <person name="Stanke M."/>
            <person name="Haas B.J."/>
            <person name="Wortman J.R."/>
            <person name="Fraser-Liggett C.M."/>
            <person name="Ravel J."/>
            <person name="Rabinowicz P.D."/>
        </authorList>
    </citation>
    <scope>NUCLEOTIDE SEQUENCE [LARGE SCALE GENOMIC DNA]</scope>
    <source>
        <strain evidence="2">cv. Hale</strain>
    </source>
</reference>
<sequence length="71" mass="7450">MTCVLRPDLVADFAINDKAIVDKQLLAGIDRSERVNEHAIAHLDGPAVGFARVIQKPCAVAAPAAVNDASV</sequence>
<protein>
    <submittedName>
        <fullName evidence="1">Uncharacterized protein</fullName>
    </submittedName>
</protein>
<dbReference type="EMBL" id="EQ975318">
    <property type="protein sequence ID" value="EEF27585.1"/>
    <property type="molecule type" value="Genomic_DNA"/>
</dbReference>
<dbReference type="AlphaFoldDB" id="B9T983"/>
<name>B9T983_RICCO</name>